<dbReference type="OrthoDB" id="9880801at2"/>
<keyword evidence="2" id="KW-1185">Reference proteome</keyword>
<dbReference type="AlphaFoldDB" id="I3Y8X7"/>
<gene>
    <name evidence="1" type="ordered locus">Thivi_1439</name>
</gene>
<dbReference type="SUPFAM" id="SSF47226">
    <property type="entry name" value="Histidine-containing phosphotransfer domain, HPT domain"/>
    <property type="match status" value="1"/>
</dbReference>
<dbReference type="Proteomes" id="UP000006062">
    <property type="component" value="Chromosome"/>
</dbReference>
<evidence type="ECO:0000313" key="1">
    <source>
        <dbReference type="EMBL" id="AFL73445.1"/>
    </source>
</evidence>
<evidence type="ECO:0008006" key="3">
    <source>
        <dbReference type="Google" id="ProtNLM"/>
    </source>
</evidence>
<dbReference type="GO" id="GO:0000160">
    <property type="term" value="P:phosphorelay signal transduction system"/>
    <property type="evidence" value="ECO:0007669"/>
    <property type="project" value="InterPro"/>
</dbReference>
<dbReference type="KEGG" id="tvi:Thivi_1439"/>
<sequence length="126" mass="12971">MTTADIKAIHDPDLALARAGGRADVRDGTLIGLLDLLDDPTRGGLLLDVDRYSRETAVCREAAHRAVGVARQAATPQLEALLVALEEALAAGDLAAAARWGQRLPAAVEAVCTVLGGNGSSGQMSD</sequence>
<organism evidence="1 2">
    <name type="scientific">Thiocystis violascens (strain ATCC 17096 / DSM 198 / 6111)</name>
    <name type="common">Chromatium violascens</name>
    <dbReference type="NCBI Taxonomy" id="765911"/>
    <lineage>
        <taxon>Bacteria</taxon>
        <taxon>Pseudomonadati</taxon>
        <taxon>Pseudomonadota</taxon>
        <taxon>Gammaproteobacteria</taxon>
        <taxon>Chromatiales</taxon>
        <taxon>Chromatiaceae</taxon>
        <taxon>Thiocystis</taxon>
    </lineage>
</organism>
<dbReference type="InterPro" id="IPR036641">
    <property type="entry name" value="HPT_dom_sf"/>
</dbReference>
<reference evidence="1 2" key="1">
    <citation type="submission" date="2012-06" db="EMBL/GenBank/DDBJ databases">
        <title>Complete sequence of Thiocystis violascens DSM 198.</title>
        <authorList>
            <consortium name="US DOE Joint Genome Institute"/>
            <person name="Lucas S."/>
            <person name="Han J."/>
            <person name="Lapidus A."/>
            <person name="Cheng J.-F."/>
            <person name="Goodwin L."/>
            <person name="Pitluck S."/>
            <person name="Peters L."/>
            <person name="Ovchinnikova G."/>
            <person name="Teshima H."/>
            <person name="Detter J.C."/>
            <person name="Han C."/>
            <person name="Tapia R."/>
            <person name="Land M."/>
            <person name="Hauser L."/>
            <person name="Kyrpides N."/>
            <person name="Ivanova N."/>
            <person name="Pagani I."/>
            <person name="Vogl K."/>
            <person name="Liu Z."/>
            <person name="Frigaard N.-U."/>
            <person name="Bryant D."/>
            <person name="Woyke T."/>
        </authorList>
    </citation>
    <scope>NUCLEOTIDE SEQUENCE [LARGE SCALE GENOMIC DNA]</scope>
    <source>
        <strain evidence="2">ATCC 17096 / DSM 198 / 6111</strain>
    </source>
</reference>
<dbReference type="eggNOG" id="ENOG5034BS7">
    <property type="taxonomic scope" value="Bacteria"/>
</dbReference>
<proteinExistence type="predicted"/>
<dbReference type="EMBL" id="CP003154">
    <property type="protein sequence ID" value="AFL73445.1"/>
    <property type="molecule type" value="Genomic_DNA"/>
</dbReference>
<dbReference type="HOGENOM" id="CLU_1980606_0_0_6"/>
<dbReference type="STRING" id="765911.Thivi_1439"/>
<evidence type="ECO:0000313" key="2">
    <source>
        <dbReference type="Proteomes" id="UP000006062"/>
    </source>
</evidence>
<protein>
    <recommendedName>
        <fullName evidence="3">HPt domain-containing protein</fullName>
    </recommendedName>
</protein>
<dbReference type="RefSeq" id="WP_014777919.1">
    <property type="nucleotide sequence ID" value="NC_018012.1"/>
</dbReference>
<name>I3Y8X7_THIV6</name>
<accession>I3Y8X7</accession>